<evidence type="ECO:0000256" key="7">
    <source>
        <dbReference type="ARBA" id="ARBA00023010"/>
    </source>
</evidence>
<feature type="transmembrane region" description="Helical" evidence="9">
    <location>
        <begin position="189"/>
        <end position="210"/>
    </location>
</feature>
<dbReference type="NCBIfam" id="TIGR00916">
    <property type="entry name" value="2A0604s01"/>
    <property type="match status" value="1"/>
</dbReference>
<dbReference type="Gene3D" id="1.20.1640.10">
    <property type="entry name" value="Multidrug efflux transporter AcrB transmembrane domain"/>
    <property type="match status" value="1"/>
</dbReference>
<dbReference type="InterPro" id="IPR055344">
    <property type="entry name" value="SecD_SecF_C_bact"/>
</dbReference>
<dbReference type="PRINTS" id="PR01755">
    <property type="entry name" value="SECFTRNLCASE"/>
</dbReference>
<comment type="subcellular location">
    <subcellularLocation>
        <location evidence="1 9">Cell membrane</location>
        <topology evidence="1 9">Multi-pass membrane protein</topology>
    </subcellularLocation>
</comment>
<evidence type="ECO:0000313" key="12">
    <source>
        <dbReference type="Proteomes" id="UP000283077"/>
    </source>
</evidence>
<dbReference type="Proteomes" id="UP000283077">
    <property type="component" value="Unassembled WGS sequence"/>
</dbReference>
<dbReference type="InterPro" id="IPR022645">
    <property type="entry name" value="SecD/SecF_bac"/>
</dbReference>
<feature type="transmembrane region" description="Helical" evidence="9">
    <location>
        <begin position="15"/>
        <end position="35"/>
    </location>
</feature>
<comment type="subunit">
    <text evidence="9">Forms a complex with SecD. Part of the essential Sec protein translocation apparatus which comprises SecA, SecYEG and auxiliary proteins SecDF-YajC and YidC.</text>
</comment>
<proteinExistence type="inferred from homology"/>
<evidence type="ECO:0000259" key="10">
    <source>
        <dbReference type="Pfam" id="PF02355"/>
    </source>
</evidence>
<keyword evidence="12" id="KW-1185">Reference proteome</keyword>
<keyword evidence="3 9" id="KW-1003">Cell membrane</keyword>
<evidence type="ECO:0000256" key="2">
    <source>
        <dbReference type="ARBA" id="ARBA00022448"/>
    </source>
</evidence>
<dbReference type="InterPro" id="IPR005665">
    <property type="entry name" value="SecF_bac"/>
</dbReference>
<protein>
    <recommendedName>
        <fullName evidence="9">Protein-export membrane protein SecF</fullName>
    </recommendedName>
</protein>
<dbReference type="OrthoDB" id="9774769at2"/>
<gene>
    <name evidence="9 11" type="primary">secF</name>
    <name evidence="11" type="ORF">EOE67_14150</name>
</gene>
<comment type="function">
    <text evidence="9">Part of the Sec protein translocase complex. Interacts with the SecYEG preprotein conducting channel. SecDF uses the proton motive force (PMF) to complete protein translocation after the ATP-dependent function of SecA.</text>
</comment>
<dbReference type="NCBIfam" id="TIGR00966">
    <property type="entry name" value="transloc_SecF"/>
    <property type="match status" value="1"/>
</dbReference>
<dbReference type="GO" id="GO:0015450">
    <property type="term" value="F:protein-transporting ATPase activity"/>
    <property type="evidence" value="ECO:0007669"/>
    <property type="project" value="InterPro"/>
</dbReference>
<dbReference type="InterPro" id="IPR048634">
    <property type="entry name" value="SecD_SecF_C"/>
</dbReference>
<name>A0A437QLC5_9GAMM</name>
<evidence type="ECO:0000256" key="1">
    <source>
        <dbReference type="ARBA" id="ARBA00004651"/>
    </source>
</evidence>
<keyword evidence="5 9" id="KW-0653">Protein transport</keyword>
<organism evidence="11 12">
    <name type="scientific">Rheinheimera riviphila</name>
    <dbReference type="NCBI Taxonomy" id="1834037"/>
    <lineage>
        <taxon>Bacteria</taxon>
        <taxon>Pseudomonadati</taxon>
        <taxon>Pseudomonadota</taxon>
        <taxon>Gammaproteobacteria</taxon>
        <taxon>Chromatiales</taxon>
        <taxon>Chromatiaceae</taxon>
        <taxon>Rheinheimera</taxon>
    </lineage>
</organism>
<evidence type="ECO:0000256" key="3">
    <source>
        <dbReference type="ARBA" id="ARBA00022475"/>
    </source>
</evidence>
<dbReference type="PANTHER" id="PTHR30081">
    <property type="entry name" value="PROTEIN-EXPORT MEMBRANE PROTEIN SEC"/>
    <property type="match status" value="1"/>
</dbReference>
<dbReference type="EMBL" id="SACS01000016">
    <property type="protein sequence ID" value="RVU35315.1"/>
    <property type="molecule type" value="Genomic_DNA"/>
</dbReference>
<evidence type="ECO:0000256" key="6">
    <source>
        <dbReference type="ARBA" id="ARBA00022989"/>
    </source>
</evidence>
<keyword evidence="2 9" id="KW-0813">Transport</keyword>
<comment type="caution">
    <text evidence="11">The sequence shown here is derived from an EMBL/GenBank/DDBJ whole genome shotgun (WGS) entry which is preliminary data.</text>
</comment>
<feature type="transmembrane region" description="Helical" evidence="9">
    <location>
        <begin position="245"/>
        <end position="262"/>
    </location>
</feature>
<feature type="transmembrane region" description="Helical" evidence="9">
    <location>
        <begin position="138"/>
        <end position="155"/>
    </location>
</feature>
<keyword evidence="4 9" id="KW-0812">Transmembrane</keyword>
<dbReference type="HAMAP" id="MF_01464_B">
    <property type="entry name" value="SecF_B"/>
    <property type="match status" value="1"/>
</dbReference>
<evidence type="ECO:0000256" key="9">
    <source>
        <dbReference type="HAMAP-Rule" id="MF_01464"/>
    </source>
</evidence>
<evidence type="ECO:0000256" key="8">
    <source>
        <dbReference type="ARBA" id="ARBA00023136"/>
    </source>
</evidence>
<keyword evidence="8 9" id="KW-0472">Membrane</keyword>
<evidence type="ECO:0000313" key="11">
    <source>
        <dbReference type="EMBL" id="RVU35315.1"/>
    </source>
</evidence>
<keyword evidence="7 9" id="KW-0811">Translocation</keyword>
<dbReference type="GO" id="GO:0043952">
    <property type="term" value="P:protein transport by the Sec complex"/>
    <property type="evidence" value="ECO:0007669"/>
    <property type="project" value="UniProtKB-UniRule"/>
</dbReference>
<comment type="similarity">
    <text evidence="9">Belongs to the SecD/SecF family. SecF subfamily.</text>
</comment>
<dbReference type="AlphaFoldDB" id="A0A437QLC5"/>
<reference evidence="11 12" key="1">
    <citation type="submission" date="2019-01" db="EMBL/GenBank/DDBJ databases">
        <authorList>
            <person name="Chen W.-M."/>
        </authorList>
    </citation>
    <scope>NUCLEOTIDE SEQUENCE [LARGE SCALE GENOMIC DNA]</scope>
    <source>
        <strain evidence="11 12">KYPC3</strain>
    </source>
</reference>
<dbReference type="InterPro" id="IPR022646">
    <property type="entry name" value="SecD/SecF_CS"/>
</dbReference>
<dbReference type="GO" id="GO:0006605">
    <property type="term" value="P:protein targeting"/>
    <property type="evidence" value="ECO:0007669"/>
    <property type="project" value="UniProtKB-UniRule"/>
</dbReference>
<evidence type="ECO:0000256" key="5">
    <source>
        <dbReference type="ARBA" id="ARBA00022927"/>
    </source>
</evidence>
<dbReference type="PANTHER" id="PTHR30081:SF8">
    <property type="entry name" value="PROTEIN TRANSLOCASE SUBUNIT SECF"/>
    <property type="match status" value="1"/>
</dbReference>
<dbReference type="RefSeq" id="WP_127699989.1">
    <property type="nucleotide sequence ID" value="NZ_SACS01000016.1"/>
</dbReference>
<dbReference type="SUPFAM" id="SSF82866">
    <property type="entry name" value="Multidrug efflux transporter AcrB transmembrane domain"/>
    <property type="match status" value="1"/>
</dbReference>
<dbReference type="GO" id="GO:0005886">
    <property type="term" value="C:plasma membrane"/>
    <property type="evidence" value="ECO:0007669"/>
    <property type="project" value="UniProtKB-SubCell"/>
</dbReference>
<feature type="transmembrane region" description="Helical" evidence="9">
    <location>
        <begin position="268"/>
        <end position="291"/>
    </location>
</feature>
<dbReference type="InterPro" id="IPR022813">
    <property type="entry name" value="SecD/SecF_arch_bac"/>
</dbReference>
<dbReference type="GO" id="GO:0065002">
    <property type="term" value="P:intracellular protein transmembrane transport"/>
    <property type="evidence" value="ECO:0007669"/>
    <property type="project" value="UniProtKB-UniRule"/>
</dbReference>
<feature type="transmembrane region" description="Helical" evidence="9">
    <location>
        <begin position="162"/>
        <end position="183"/>
    </location>
</feature>
<evidence type="ECO:0000256" key="4">
    <source>
        <dbReference type="ARBA" id="ARBA00022692"/>
    </source>
</evidence>
<feature type="domain" description="Protein export membrane protein SecD/SecF C-terminal" evidence="10">
    <location>
        <begin position="108"/>
        <end position="291"/>
    </location>
</feature>
<dbReference type="Pfam" id="PF07549">
    <property type="entry name" value="Sec_GG"/>
    <property type="match status" value="1"/>
</dbReference>
<accession>A0A437QLC5</accession>
<keyword evidence="6 9" id="KW-1133">Transmembrane helix</keyword>
<sequence>MRLFNFTSALDFMRLKWWAIGFSTFLVVASLVSIFTKGIHLGLDFTGGTVIEVGFEQQADLDKVRDSLAKNGFPDAVVQYFGNTTEVLIRIAPREDLQTAEIGTQILEAIKQVESGEVTNRRVEVVGAAVGDELKEDGFLAVISAFIGIMLYVAARFEWRFSVGAVAALVHDVIVTMGMFSILGLEFDLTVLAALLALIGYSINDTIVVFDRIREMFRKMRDATVEESINEAITSTLSRTTMTSFTTALTLVALFFMGGALIHNFAAALIFGIAIGTYSSIYVASSITVILGASREDLMPTVIEKEGEGTPPV</sequence>
<dbReference type="Pfam" id="PF02355">
    <property type="entry name" value="SecD_SecF_C"/>
    <property type="match status" value="1"/>
</dbReference>